<dbReference type="InterPro" id="IPR017853">
    <property type="entry name" value="GH"/>
</dbReference>
<keyword evidence="4" id="KW-0326">Glycosidase</keyword>
<evidence type="ECO:0000256" key="4">
    <source>
        <dbReference type="RuleBase" id="RU361188"/>
    </source>
</evidence>
<dbReference type="KEGG" id="cput:CONPUDRAFT_120936"/>
<sequence>MRFSFIPAVLTLVSTVAAQTITDVWQTTWDKAQLLSNPGGNTVTFGAPGDIGSADIVVNDTSTQQTMAGFGSSLTDSSAQLFAGLKSQNEGNYWKLLDYLFNTTNGANSAGFSYVRVPLGASDFSANVYSFDNSGGPSLGSTITELLSTFNFEAAPSDLLSTLQDIMSVNSDVRLHVLPWSPPAWMKDSNSMNGGSLNDQYTDAMASYLLKSLQGFKNAGLPVYAMSIQNEPMNSDGTYPTCNMPVETEAAIGKSLRSLMDSNGFNDTKLIGFEHNWSNAGDYPVQLMQQAGDAFDGVSFHCYEGDVSNQEQFTSQFPDKEVYFTECSGTLGSDWWTDIKWYMDNLFIGGPQYGSSSGLMWNLALDSNGGPKLPGTDSCGGAGCRGVVQINDDGSWDVNQEFYALGQAAKAVIPVDPNGPYAQRVDSSVGGDSGWALLVSAYATGRATAGDQTRYSLVVTNWNDGSDSGWNPQSVNATIEFRGKQATYTFPVGVTTLSWYADGN</sequence>
<gene>
    <name evidence="7" type="ORF">CONPUDRAFT_120936</name>
</gene>
<feature type="chain" id="PRO_5024465493" evidence="5">
    <location>
        <begin position="19"/>
        <end position="504"/>
    </location>
</feature>
<evidence type="ECO:0000259" key="6">
    <source>
        <dbReference type="Pfam" id="PF02055"/>
    </source>
</evidence>
<dbReference type="AlphaFoldDB" id="A0A5M3MUJ8"/>
<name>A0A5M3MUJ8_CONPW</name>
<accession>A0A5M3MUJ8</accession>
<keyword evidence="3 4" id="KW-0378">Hydrolase</keyword>
<organism evidence="7 8">
    <name type="scientific">Coniophora puteana (strain RWD-64-598)</name>
    <name type="common">Brown rot fungus</name>
    <dbReference type="NCBI Taxonomy" id="741705"/>
    <lineage>
        <taxon>Eukaryota</taxon>
        <taxon>Fungi</taxon>
        <taxon>Dikarya</taxon>
        <taxon>Basidiomycota</taxon>
        <taxon>Agaricomycotina</taxon>
        <taxon>Agaricomycetes</taxon>
        <taxon>Agaricomycetidae</taxon>
        <taxon>Boletales</taxon>
        <taxon>Coniophorineae</taxon>
        <taxon>Coniophoraceae</taxon>
        <taxon>Coniophora</taxon>
    </lineage>
</organism>
<feature type="domain" description="Glycosyl hydrolase family 30 TIM-barrel" evidence="6">
    <location>
        <begin position="68"/>
        <end position="336"/>
    </location>
</feature>
<proteinExistence type="inferred from homology"/>
<evidence type="ECO:0000256" key="2">
    <source>
        <dbReference type="ARBA" id="ARBA00022729"/>
    </source>
</evidence>
<dbReference type="Gene3D" id="3.20.20.80">
    <property type="entry name" value="Glycosidases"/>
    <property type="match status" value="1"/>
</dbReference>
<dbReference type="GO" id="GO:0006680">
    <property type="term" value="P:glucosylceramide catabolic process"/>
    <property type="evidence" value="ECO:0007669"/>
    <property type="project" value="TreeGrafter"/>
</dbReference>
<dbReference type="OrthoDB" id="2160638at2759"/>
<comment type="caution">
    <text evidence="7">The sequence shown here is derived from an EMBL/GenBank/DDBJ whole genome shotgun (WGS) entry which is preliminary data.</text>
</comment>
<dbReference type="OMA" id="NEPLNRG"/>
<dbReference type="GO" id="GO:0004348">
    <property type="term" value="F:glucosylceramidase activity"/>
    <property type="evidence" value="ECO:0007669"/>
    <property type="project" value="InterPro"/>
</dbReference>
<protein>
    <submittedName>
        <fullName evidence="7">Glycoside hydrolase family 30 protein</fullName>
    </submittedName>
</protein>
<keyword evidence="2 5" id="KW-0732">Signal</keyword>
<dbReference type="GO" id="GO:0016020">
    <property type="term" value="C:membrane"/>
    <property type="evidence" value="ECO:0007669"/>
    <property type="project" value="GOC"/>
</dbReference>
<dbReference type="PANTHER" id="PTHR11069">
    <property type="entry name" value="GLUCOSYLCERAMIDASE"/>
    <property type="match status" value="1"/>
</dbReference>
<dbReference type="InterPro" id="IPR013780">
    <property type="entry name" value="Glyco_hydro_b"/>
</dbReference>
<keyword evidence="8" id="KW-1185">Reference proteome</keyword>
<dbReference type="SUPFAM" id="SSF51445">
    <property type="entry name" value="(Trans)glycosidases"/>
    <property type="match status" value="1"/>
</dbReference>
<evidence type="ECO:0000313" key="7">
    <source>
        <dbReference type="EMBL" id="EIW82793.1"/>
    </source>
</evidence>
<dbReference type="GeneID" id="19199585"/>
<dbReference type="InterPro" id="IPR001139">
    <property type="entry name" value="Glyco_hydro_30"/>
</dbReference>
<dbReference type="EMBL" id="JH711576">
    <property type="protein sequence ID" value="EIW82793.1"/>
    <property type="molecule type" value="Genomic_DNA"/>
</dbReference>
<evidence type="ECO:0000256" key="1">
    <source>
        <dbReference type="ARBA" id="ARBA00005382"/>
    </source>
</evidence>
<evidence type="ECO:0000313" key="8">
    <source>
        <dbReference type="Proteomes" id="UP000053558"/>
    </source>
</evidence>
<dbReference type="Pfam" id="PF02055">
    <property type="entry name" value="Glyco_hydro_30"/>
    <property type="match status" value="1"/>
</dbReference>
<dbReference type="InterPro" id="IPR033453">
    <property type="entry name" value="Glyco_hydro_30_TIM-barrel"/>
</dbReference>
<feature type="signal peptide" evidence="5">
    <location>
        <begin position="1"/>
        <end position="18"/>
    </location>
</feature>
<dbReference type="Proteomes" id="UP000053558">
    <property type="component" value="Unassembled WGS sequence"/>
</dbReference>
<dbReference type="RefSeq" id="XP_007766762.1">
    <property type="nucleotide sequence ID" value="XM_007768572.1"/>
</dbReference>
<evidence type="ECO:0000256" key="5">
    <source>
        <dbReference type="SAM" id="SignalP"/>
    </source>
</evidence>
<reference evidence="8" key="1">
    <citation type="journal article" date="2012" name="Science">
        <title>The Paleozoic origin of enzymatic lignin decomposition reconstructed from 31 fungal genomes.</title>
        <authorList>
            <person name="Floudas D."/>
            <person name="Binder M."/>
            <person name="Riley R."/>
            <person name="Barry K."/>
            <person name="Blanchette R.A."/>
            <person name="Henrissat B."/>
            <person name="Martinez A.T."/>
            <person name="Otillar R."/>
            <person name="Spatafora J.W."/>
            <person name="Yadav J.S."/>
            <person name="Aerts A."/>
            <person name="Benoit I."/>
            <person name="Boyd A."/>
            <person name="Carlson A."/>
            <person name="Copeland A."/>
            <person name="Coutinho P.M."/>
            <person name="de Vries R.P."/>
            <person name="Ferreira P."/>
            <person name="Findley K."/>
            <person name="Foster B."/>
            <person name="Gaskell J."/>
            <person name="Glotzer D."/>
            <person name="Gorecki P."/>
            <person name="Heitman J."/>
            <person name="Hesse C."/>
            <person name="Hori C."/>
            <person name="Igarashi K."/>
            <person name="Jurgens J.A."/>
            <person name="Kallen N."/>
            <person name="Kersten P."/>
            <person name="Kohler A."/>
            <person name="Kuees U."/>
            <person name="Kumar T.K.A."/>
            <person name="Kuo A."/>
            <person name="LaButti K."/>
            <person name="Larrondo L.F."/>
            <person name="Lindquist E."/>
            <person name="Ling A."/>
            <person name="Lombard V."/>
            <person name="Lucas S."/>
            <person name="Lundell T."/>
            <person name="Martin R."/>
            <person name="McLaughlin D.J."/>
            <person name="Morgenstern I."/>
            <person name="Morin E."/>
            <person name="Murat C."/>
            <person name="Nagy L.G."/>
            <person name="Nolan M."/>
            <person name="Ohm R.A."/>
            <person name="Patyshakuliyeva A."/>
            <person name="Rokas A."/>
            <person name="Ruiz-Duenas F.J."/>
            <person name="Sabat G."/>
            <person name="Salamov A."/>
            <person name="Samejima M."/>
            <person name="Schmutz J."/>
            <person name="Slot J.C."/>
            <person name="St John F."/>
            <person name="Stenlid J."/>
            <person name="Sun H."/>
            <person name="Sun S."/>
            <person name="Syed K."/>
            <person name="Tsang A."/>
            <person name="Wiebenga A."/>
            <person name="Young D."/>
            <person name="Pisabarro A."/>
            <person name="Eastwood D.C."/>
            <person name="Martin F."/>
            <person name="Cullen D."/>
            <person name="Grigoriev I.V."/>
            <person name="Hibbett D.S."/>
        </authorList>
    </citation>
    <scope>NUCLEOTIDE SEQUENCE [LARGE SCALE GENOMIC DNA]</scope>
    <source>
        <strain evidence="8">RWD-64-598 SS2</strain>
    </source>
</reference>
<dbReference type="PANTHER" id="PTHR11069:SF23">
    <property type="entry name" value="LYSOSOMAL ACID GLUCOSYLCERAMIDASE"/>
    <property type="match status" value="1"/>
</dbReference>
<evidence type="ECO:0000256" key="3">
    <source>
        <dbReference type="ARBA" id="ARBA00022801"/>
    </source>
</evidence>
<comment type="similarity">
    <text evidence="1 4">Belongs to the glycosyl hydrolase 30 family.</text>
</comment>
<dbReference type="Gene3D" id="2.60.40.1180">
    <property type="entry name" value="Golgi alpha-mannosidase II"/>
    <property type="match status" value="1"/>
</dbReference>